<dbReference type="InterPro" id="IPR019826">
    <property type="entry name" value="Carboxylesterase_B_AS"/>
</dbReference>
<protein>
    <recommendedName>
        <fullName evidence="4">Carboxylic ester hydrolase</fullName>
        <ecNumber evidence="4">3.1.1.-</ecNumber>
    </recommendedName>
</protein>
<evidence type="ECO:0000313" key="8">
    <source>
        <dbReference type="WBParaSite" id="MBELARI_LOCUS15596"/>
    </source>
</evidence>
<dbReference type="PANTHER" id="PTHR11559">
    <property type="entry name" value="CARBOXYLESTERASE"/>
    <property type="match status" value="1"/>
</dbReference>
<dbReference type="PROSITE" id="PS00941">
    <property type="entry name" value="CARBOXYLESTERASE_B_2"/>
    <property type="match status" value="1"/>
</dbReference>
<comment type="similarity">
    <text evidence="1 4">Belongs to the type-B carboxylesterase/lipase family.</text>
</comment>
<keyword evidence="7" id="KW-1185">Reference proteome</keyword>
<organism evidence="7 8">
    <name type="scientific">Mesorhabditis belari</name>
    <dbReference type="NCBI Taxonomy" id="2138241"/>
    <lineage>
        <taxon>Eukaryota</taxon>
        <taxon>Metazoa</taxon>
        <taxon>Ecdysozoa</taxon>
        <taxon>Nematoda</taxon>
        <taxon>Chromadorea</taxon>
        <taxon>Rhabditida</taxon>
        <taxon>Rhabditina</taxon>
        <taxon>Rhabditomorpha</taxon>
        <taxon>Rhabditoidea</taxon>
        <taxon>Rhabditidae</taxon>
        <taxon>Mesorhabditinae</taxon>
        <taxon>Mesorhabditis</taxon>
    </lineage>
</organism>
<keyword evidence="3 4" id="KW-0378">Hydrolase</keyword>
<evidence type="ECO:0000256" key="1">
    <source>
        <dbReference type="ARBA" id="ARBA00005964"/>
    </source>
</evidence>
<name>A0AAF3ENG7_9BILA</name>
<reference evidence="8" key="1">
    <citation type="submission" date="2024-02" db="UniProtKB">
        <authorList>
            <consortium name="WormBaseParasite"/>
        </authorList>
    </citation>
    <scope>IDENTIFICATION</scope>
</reference>
<dbReference type="GO" id="GO:0052689">
    <property type="term" value="F:carboxylic ester hydrolase activity"/>
    <property type="evidence" value="ECO:0007669"/>
    <property type="project" value="UniProtKB-KW"/>
</dbReference>
<dbReference type="InterPro" id="IPR019819">
    <property type="entry name" value="Carboxylesterase_B_CS"/>
</dbReference>
<dbReference type="InterPro" id="IPR002018">
    <property type="entry name" value="CarbesteraseB"/>
</dbReference>
<evidence type="ECO:0000256" key="2">
    <source>
        <dbReference type="ARBA" id="ARBA00022487"/>
    </source>
</evidence>
<proteinExistence type="inferred from homology"/>
<dbReference type="PROSITE" id="PS00122">
    <property type="entry name" value="CARBOXYLESTERASE_B_1"/>
    <property type="match status" value="1"/>
</dbReference>
<accession>A0AAF3ENG7</accession>
<dbReference type="Pfam" id="PF00135">
    <property type="entry name" value="COesterase"/>
    <property type="match status" value="1"/>
</dbReference>
<dbReference type="EC" id="3.1.1.-" evidence="4"/>
<dbReference type="SUPFAM" id="SSF53474">
    <property type="entry name" value="alpha/beta-Hydrolases"/>
    <property type="match status" value="1"/>
</dbReference>
<evidence type="ECO:0000256" key="5">
    <source>
        <dbReference type="SAM" id="Phobius"/>
    </source>
</evidence>
<dbReference type="Proteomes" id="UP000887575">
    <property type="component" value="Unassembled WGS sequence"/>
</dbReference>
<feature type="domain" description="Carboxylesterase type B" evidence="6">
    <location>
        <begin position="94"/>
        <end position="538"/>
    </location>
</feature>
<dbReference type="WBParaSite" id="MBELARI_LOCUS15596">
    <property type="protein sequence ID" value="MBELARI_LOCUS15596"/>
    <property type="gene ID" value="MBELARI_LOCUS15596"/>
</dbReference>
<keyword evidence="5" id="KW-0812">Transmembrane</keyword>
<dbReference type="AlphaFoldDB" id="A0AAF3ENG7"/>
<dbReference type="InterPro" id="IPR050309">
    <property type="entry name" value="Type-B_Carboxylest/Lipase"/>
</dbReference>
<evidence type="ECO:0000256" key="3">
    <source>
        <dbReference type="ARBA" id="ARBA00022801"/>
    </source>
</evidence>
<keyword evidence="5" id="KW-0472">Membrane</keyword>
<evidence type="ECO:0000313" key="7">
    <source>
        <dbReference type="Proteomes" id="UP000887575"/>
    </source>
</evidence>
<dbReference type="InterPro" id="IPR019428">
    <property type="entry name" value="7TM_GPCR_serpentine_rcpt_Str"/>
</dbReference>
<dbReference type="InterPro" id="IPR029058">
    <property type="entry name" value="AB_hydrolase_fold"/>
</dbReference>
<dbReference type="Pfam" id="PF10326">
    <property type="entry name" value="7TM_GPCR_Str"/>
    <property type="match status" value="1"/>
</dbReference>
<dbReference type="Gene3D" id="3.40.50.1820">
    <property type="entry name" value="alpha/beta hydrolase"/>
    <property type="match status" value="1"/>
</dbReference>
<feature type="transmembrane region" description="Helical" evidence="5">
    <location>
        <begin position="21"/>
        <end position="46"/>
    </location>
</feature>
<evidence type="ECO:0000259" key="6">
    <source>
        <dbReference type="Pfam" id="PF00135"/>
    </source>
</evidence>
<keyword evidence="2" id="KW-0719">Serine esterase</keyword>
<evidence type="ECO:0000256" key="4">
    <source>
        <dbReference type="RuleBase" id="RU361235"/>
    </source>
</evidence>
<sequence>MHRKLSSSEMASERGFRLQKQLFRALLIQFLVPIILEYIPCVAVFFLPLTGGDFNLEWATLAVSSYPIFEPLVVIYFVKQHPHDSHTTEVKRSNAGVSRDTVSEDCLYLNVWSPNLQGLLPVFLFIHGGAYETGAASVYDAKAFRENFARRGIVVVTIQYRLGQFGFLTLNDSVITPNLGLWDQTLGLQWIQDNIGKFGGDSKRVTIMGESAGSESVSQLTISPKTQHLFQQAIQMSGTSIGAAARGTNTLTFSANWTSRLGCDLKSDYKTCLQGKTVEEFWKVKENNAWGCGPDDLNWLGFAPIIDEDFFPKPEDALKTVPKYPTIFGLNQVEGRLFSLEGASIYMSFGLGPLKWPKYNESQFVDFVKKFITFKGYTSEERDQATQDILSYYERGHDPSDAKYWVERYVESYSDWGMNVPVVREAIAKTQAGSPVYAFLMDYDNPTTWPAGAPAPGSTHSSEFPYTFGMLADFNYTQDDLTVEKYIQDALVQFIKTGNPSTTAMPWAPFSLENHDFLSLKPKPEMKTDWFGDSYRFWTDYMKKYKYDWITYGPW</sequence>
<keyword evidence="5" id="KW-1133">Transmembrane helix</keyword>